<keyword evidence="8" id="KW-1185">Reference proteome</keyword>
<dbReference type="SMART" id="SM00487">
    <property type="entry name" value="DEXDc"/>
    <property type="match status" value="1"/>
</dbReference>
<dbReference type="InterPro" id="IPR000330">
    <property type="entry name" value="SNF2_N"/>
</dbReference>
<dbReference type="InterPro" id="IPR014001">
    <property type="entry name" value="Helicase_ATP-bd"/>
</dbReference>
<dbReference type="PANTHER" id="PTHR45626">
    <property type="entry name" value="TRANSCRIPTION TERMINATION FACTOR 2-RELATED"/>
    <property type="match status" value="1"/>
</dbReference>
<dbReference type="EMBL" id="JADGJD010000929">
    <property type="protein sequence ID" value="KAJ3047620.1"/>
    <property type="molecule type" value="Genomic_DNA"/>
</dbReference>
<dbReference type="Pfam" id="PF00176">
    <property type="entry name" value="SNF2-rel_dom"/>
    <property type="match status" value="1"/>
</dbReference>
<sequence length="683" mass="76485">MYSVKSQYWSTRSTEHAQRDAVFAAPPGYNSQYSRTEEEDYSNTPDIALASQDGLRELLGSITKDDEATDDAMSEHQPADLTVKLMAHQLHGVKWMKEKDEKGGGILADDMGLGKTVQTLGLIVSNKPEERTCKTTLIVAPIALLHQWESEIKTKTKKGLLRVLIHHGPKRPKDPSALTQYDVVLTSYNVVSSEFPKPPAKKGKKADAEDESDDDEPEVPLPKAKKGALFGVKWFRVILDEAQNIKNRSTKAATACFELDAGRRWCLTGTPVQNNIGELYSLFKFLRLKQFQEYKDFKQQFIEPMSCRRMKLVTKRLQVVLAATTLRRTKTSRVNGKPLLNLPTRNVRLVKVEFTRGELAFYSSLEGKMKSRLKSLLKESSNAYANILCLLLRLRQACNHRYLVGDIGAEENQLNEEEDDGALDEMTSMLDNLTVKVKQKTCTICFESIGSGTDRSVCGDCAERLAEPSSFISSKKGKNTAMISGLRQGWVSSAKIDKMMSILSEVNKEAPDEKVIIFSQFTSMLDIVELPLAAGGHKFCRYDGSMNSKEREASLTRFKEDKSVRVLLLSFKCGSLGLNLTVANRIVMLDIWWNPALEDQAIDRVHRIGQTRPVEVVRLTVEGTVEDRILQLQDKKRALISGALDEGAASALRNKKLTTEDLLRLFVSGDDDDEILKASRKAH</sequence>
<evidence type="ECO:0000256" key="2">
    <source>
        <dbReference type="ARBA" id="ARBA00022801"/>
    </source>
</evidence>
<dbReference type="AlphaFoldDB" id="A0AAD5S8W1"/>
<feature type="domain" description="Helicase C-terminal" evidence="6">
    <location>
        <begin position="495"/>
        <end position="663"/>
    </location>
</feature>
<evidence type="ECO:0000256" key="4">
    <source>
        <dbReference type="SAM" id="MobiDB-lite"/>
    </source>
</evidence>
<keyword evidence="2" id="KW-0378">Hydrolase</keyword>
<dbReference type="GO" id="GO:0008094">
    <property type="term" value="F:ATP-dependent activity, acting on DNA"/>
    <property type="evidence" value="ECO:0007669"/>
    <property type="project" value="TreeGrafter"/>
</dbReference>
<dbReference type="InterPro" id="IPR050628">
    <property type="entry name" value="SNF2_RAD54_helicase_TF"/>
</dbReference>
<dbReference type="Proteomes" id="UP001212841">
    <property type="component" value="Unassembled WGS sequence"/>
</dbReference>
<gene>
    <name evidence="7" type="ORF">HK097_011360</name>
</gene>
<organism evidence="7 8">
    <name type="scientific">Rhizophlyctis rosea</name>
    <dbReference type="NCBI Taxonomy" id="64517"/>
    <lineage>
        <taxon>Eukaryota</taxon>
        <taxon>Fungi</taxon>
        <taxon>Fungi incertae sedis</taxon>
        <taxon>Chytridiomycota</taxon>
        <taxon>Chytridiomycota incertae sedis</taxon>
        <taxon>Chytridiomycetes</taxon>
        <taxon>Rhizophlyctidales</taxon>
        <taxon>Rhizophlyctidaceae</taxon>
        <taxon>Rhizophlyctis</taxon>
    </lineage>
</organism>
<reference evidence="7" key="1">
    <citation type="submission" date="2020-05" db="EMBL/GenBank/DDBJ databases">
        <title>Phylogenomic resolution of chytrid fungi.</title>
        <authorList>
            <person name="Stajich J.E."/>
            <person name="Amses K."/>
            <person name="Simmons R."/>
            <person name="Seto K."/>
            <person name="Myers J."/>
            <person name="Bonds A."/>
            <person name="Quandt C.A."/>
            <person name="Barry K."/>
            <person name="Liu P."/>
            <person name="Grigoriev I."/>
            <person name="Longcore J.E."/>
            <person name="James T.Y."/>
        </authorList>
    </citation>
    <scope>NUCLEOTIDE SEQUENCE</scope>
    <source>
        <strain evidence="7">JEL0318</strain>
    </source>
</reference>
<feature type="region of interest" description="Disordered" evidence="4">
    <location>
        <begin position="195"/>
        <end position="222"/>
    </location>
</feature>
<comment type="caution">
    <text evidence="7">The sequence shown here is derived from an EMBL/GenBank/DDBJ whole genome shotgun (WGS) entry which is preliminary data.</text>
</comment>
<evidence type="ECO:0000313" key="7">
    <source>
        <dbReference type="EMBL" id="KAJ3047620.1"/>
    </source>
</evidence>
<evidence type="ECO:0000313" key="8">
    <source>
        <dbReference type="Proteomes" id="UP001212841"/>
    </source>
</evidence>
<dbReference type="GO" id="GO:0005524">
    <property type="term" value="F:ATP binding"/>
    <property type="evidence" value="ECO:0007669"/>
    <property type="project" value="UniProtKB-KW"/>
</dbReference>
<evidence type="ECO:0000259" key="6">
    <source>
        <dbReference type="PROSITE" id="PS51194"/>
    </source>
</evidence>
<dbReference type="InterPro" id="IPR038718">
    <property type="entry name" value="SNF2-like_sf"/>
</dbReference>
<feature type="region of interest" description="Disordered" evidence="4">
    <location>
        <begin position="15"/>
        <end position="42"/>
    </location>
</feature>
<dbReference type="GO" id="GO:0005634">
    <property type="term" value="C:nucleus"/>
    <property type="evidence" value="ECO:0007669"/>
    <property type="project" value="TreeGrafter"/>
</dbReference>
<evidence type="ECO:0000256" key="3">
    <source>
        <dbReference type="ARBA" id="ARBA00022840"/>
    </source>
</evidence>
<name>A0AAD5S8W1_9FUNG</name>
<dbReference type="GO" id="GO:0016787">
    <property type="term" value="F:hydrolase activity"/>
    <property type="evidence" value="ECO:0007669"/>
    <property type="project" value="UniProtKB-KW"/>
</dbReference>
<dbReference type="GO" id="GO:0006281">
    <property type="term" value="P:DNA repair"/>
    <property type="evidence" value="ECO:0007669"/>
    <property type="project" value="TreeGrafter"/>
</dbReference>
<dbReference type="PROSITE" id="PS51192">
    <property type="entry name" value="HELICASE_ATP_BIND_1"/>
    <property type="match status" value="1"/>
</dbReference>
<protein>
    <submittedName>
        <fullName evidence="7">Uncharacterized protein</fullName>
    </submittedName>
</protein>
<feature type="domain" description="Helicase ATP-binding" evidence="5">
    <location>
        <begin position="96"/>
        <end position="289"/>
    </location>
</feature>
<dbReference type="InterPro" id="IPR027417">
    <property type="entry name" value="P-loop_NTPase"/>
</dbReference>
<evidence type="ECO:0000256" key="1">
    <source>
        <dbReference type="ARBA" id="ARBA00022741"/>
    </source>
</evidence>
<dbReference type="CDD" id="cd18793">
    <property type="entry name" value="SF2_C_SNF"/>
    <property type="match status" value="1"/>
</dbReference>
<accession>A0AAD5S8W1</accession>
<dbReference type="InterPro" id="IPR001650">
    <property type="entry name" value="Helicase_C-like"/>
</dbReference>
<proteinExistence type="predicted"/>
<dbReference type="SUPFAM" id="SSF52540">
    <property type="entry name" value="P-loop containing nucleoside triphosphate hydrolases"/>
    <property type="match status" value="2"/>
</dbReference>
<dbReference type="Gene3D" id="3.40.50.300">
    <property type="entry name" value="P-loop containing nucleotide triphosphate hydrolases"/>
    <property type="match status" value="1"/>
</dbReference>
<evidence type="ECO:0000259" key="5">
    <source>
        <dbReference type="PROSITE" id="PS51192"/>
    </source>
</evidence>
<keyword evidence="3" id="KW-0067">ATP-binding</keyword>
<dbReference type="CDD" id="cd18008">
    <property type="entry name" value="DEXDc_SHPRH-like"/>
    <property type="match status" value="1"/>
</dbReference>
<dbReference type="SMART" id="SM00490">
    <property type="entry name" value="HELICc"/>
    <property type="match status" value="1"/>
</dbReference>
<dbReference type="PROSITE" id="PS51194">
    <property type="entry name" value="HELICASE_CTER"/>
    <property type="match status" value="1"/>
</dbReference>
<dbReference type="Gene3D" id="3.40.50.10810">
    <property type="entry name" value="Tandem AAA-ATPase domain"/>
    <property type="match status" value="1"/>
</dbReference>
<keyword evidence="1" id="KW-0547">Nucleotide-binding</keyword>
<dbReference type="Pfam" id="PF00271">
    <property type="entry name" value="Helicase_C"/>
    <property type="match status" value="1"/>
</dbReference>
<dbReference type="InterPro" id="IPR049730">
    <property type="entry name" value="SNF2/RAD54-like_C"/>
</dbReference>
<feature type="compositionally biased region" description="Acidic residues" evidence="4">
    <location>
        <begin position="208"/>
        <end position="218"/>
    </location>
</feature>